<feature type="repeat" description="PPR" evidence="3">
    <location>
        <begin position="230"/>
        <end position="264"/>
    </location>
</feature>
<keyword evidence="1" id="KW-0677">Repeat</keyword>
<keyword evidence="6" id="KW-1185">Reference proteome</keyword>
<reference evidence="5" key="1">
    <citation type="submission" date="2020-05" db="EMBL/GenBank/DDBJ databases">
        <title>WGS assembly of Panicum virgatum.</title>
        <authorList>
            <person name="Lovell J.T."/>
            <person name="Jenkins J."/>
            <person name="Shu S."/>
            <person name="Juenger T.E."/>
            <person name="Schmutz J."/>
        </authorList>
    </citation>
    <scope>NUCLEOTIDE SEQUENCE</scope>
    <source>
        <strain evidence="5">AP13</strain>
    </source>
</reference>
<evidence type="ECO:0000313" key="6">
    <source>
        <dbReference type="Proteomes" id="UP000823388"/>
    </source>
</evidence>
<dbReference type="EMBL" id="CM029053">
    <property type="protein sequence ID" value="KAG2550208.1"/>
    <property type="molecule type" value="Genomic_DNA"/>
</dbReference>
<proteinExistence type="predicted"/>
<evidence type="ECO:0000256" key="2">
    <source>
        <dbReference type="ARBA" id="ARBA00022946"/>
    </source>
</evidence>
<dbReference type="InterPro" id="IPR011990">
    <property type="entry name" value="TPR-like_helical_dom_sf"/>
</dbReference>
<protein>
    <recommendedName>
        <fullName evidence="7">Pentatricopeptide repeat-containing protein</fullName>
    </recommendedName>
</protein>
<feature type="region of interest" description="Disordered" evidence="4">
    <location>
        <begin position="1"/>
        <end position="20"/>
    </location>
</feature>
<comment type="caution">
    <text evidence="5">The sequence shown here is derived from an EMBL/GenBank/DDBJ whole genome shotgun (WGS) entry which is preliminary data.</text>
</comment>
<accession>A0A8T0NMX3</accession>
<feature type="region of interest" description="Disordered" evidence="4">
    <location>
        <begin position="61"/>
        <end position="107"/>
    </location>
</feature>
<evidence type="ECO:0000256" key="3">
    <source>
        <dbReference type="PROSITE-ProRule" id="PRU00708"/>
    </source>
</evidence>
<gene>
    <name evidence="5" type="ORF">PVAP13_9KG506100</name>
</gene>
<evidence type="ECO:0000256" key="1">
    <source>
        <dbReference type="ARBA" id="ARBA00022737"/>
    </source>
</evidence>
<sequence length="304" mass="32315">MLSALAMPATTLSSSSACFHAPPPLAGERRRLLRIHAPAPASLAACRLRCLAPQTRSLSSFGAPADPAISTRPCPPPPTCRHPPRHRPRASPRDPVPRLPHQAPDFPSPAQALLARGPLHSRRGGIRSNASLGIPSPMPWPGTSSSTSFSGKAISKRIGAMRTRPAPNYLTYAIVLTHRCRAGNSEMLQQGFQQTAASLTAVFACCSKAGTMSELLQLLAFALVSGCKPTKAMWICLIACLCREGRLEEASSVLAKMVDSGTAPCAVTYTPLVRGFLRAGRHDKVSELLKIHGVGKLQSIHCSV</sequence>
<organism evidence="5 6">
    <name type="scientific">Panicum virgatum</name>
    <name type="common">Blackwell switchgrass</name>
    <dbReference type="NCBI Taxonomy" id="38727"/>
    <lineage>
        <taxon>Eukaryota</taxon>
        <taxon>Viridiplantae</taxon>
        <taxon>Streptophyta</taxon>
        <taxon>Embryophyta</taxon>
        <taxon>Tracheophyta</taxon>
        <taxon>Spermatophyta</taxon>
        <taxon>Magnoliopsida</taxon>
        <taxon>Liliopsida</taxon>
        <taxon>Poales</taxon>
        <taxon>Poaceae</taxon>
        <taxon>PACMAD clade</taxon>
        <taxon>Panicoideae</taxon>
        <taxon>Panicodae</taxon>
        <taxon>Paniceae</taxon>
        <taxon>Panicinae</taxon>
        <taxon>Panicum</taxon>
        <taxon>Panicum sect. Hiantes</taxon>
    </lineage>
</organism>
<dbReference type="InterPro" id="IPR002885">
    <property type="entry name" value="PPR_rpt"/>
</dbReference>
<dbReference type="PANTHER" id="PTHR47942:SF16">
    <property type="entry name" value="PENTATRICOPEPTIDE REPEAT DOMAIN CONTAINING PROTEIN-RELATED"/>
    <property type="match status" value="1"/>
</dbReference>
<dbReference type="PROSITE" id="PS51375">
    <property type="entry name" value="PPR"/>
    <property type="match status" value="1"/>
</dbReference>
<name>A0A8T0NMX3_PANVG</name>
<dbReference type="Gene3D" id="1.25.40.10">
    <property type="entry name" value="Tetratricopeptide repeat domain"/>
    <property type="match status" value="1"/>
</dbReference>
<dbReference type="InterPro" id="IPR051222">
    <property type="entry name" value="PPR/CCM1_RNA-binding"/>
</dbReference>
<dbReference type="AlphaFoldDB" id="A0A8T0NMX3"/>
<dbReference type="PANTHER" id="PTHR47942">
    <property type="entry name" value="TETRATRICOPEPTIDE REPEAT (TPR)-LIKE SUPERFAMILY PROTEIN-RELATED"/>
    <property type="match status" value="1"/>
</dbReference>
<feature type="region of interest" description="Disordered" evidence="4">
    <location>
        <begin position="129"/>
        <end position="148"/>
    </location>
</feature>
<evidence type="ECO:0000313" key="5">
    <source>
        <dbReference type="EMBL" id="KAG2550208.1"/>
    </source>
</evidence>
<dbReference type="Pfam" id="PF13041">
    <property type="entry name" value="PPR_2"/>
    <property type="match status" value="1"/>
</dbReference>
<dbReference type="NCBIfam" id="TIGR00756">
    <property type="entry name" value="PPR"/>
    <property type="match status" value="1"/>
</dbReference>
<evidence type="ECO:0008006" key="7">
    <source>
        <dbReference type="Google" id="ProtNLM"/>
    </source>
</evidence>
<dbReference type="Proteomes" id="UP000823388">
    <property type="component" value="Chromosome 9K"/>
</dbReference>
<evidence type="ECO:0000256" key="4">
    <source>
        <dbReference type="SAM" id="MobiDB-lite"/>
    </source>
</evidence>
<keyword evidence="2" id="KW-0809">Transit peptide</keyword>